<feature type="transmembrane region" description="Helical" evidence="7">
    <location>
        <begin position="7"/>
        <end position="27"/>
    </location>
</feature>
<gene>
    <name evidence="9" type="ORF">A3C24_02865</name>
</gene>
<dbReference type="EC" id="3.4.21.89" evidence="6"/>
<dbReference type="CDD" id="cd06462">
    <property type="entry name" value="Peptidase_S24_S26"/>
    <property type="match status" value="1"/>
</dbReference>
<evidence type="ECO:0000256" key="1">
    <source>
        <dbReference type="ARBA" id="ARBA00004370"/>
    </source>
</evidence>
<evidence type="ECO:0000259" key="8">
    <source>
        <dbReference type="Pfam" id="PF00717"/>
    </source>
</evidence>
<dbReference type="GO" id="GO:0009003">
    <property type="term" value="F:signal peptidase activity"/>
    <property type="evidence" value="ECO:0007669"/>
    <property type="project" value="UniProtKB-EC"/>
</dbReference>
<dbReference type="AlphaFoldDB" id="A0A1F7GY42"/>
<evidence type="ECO:0000256" key="2">
    <source>
        <dbReference type="ARBA" id="ARBA00022670"/>
    </source>
</evidence>
<dbReference type="GO" id="GO:0004252">
    <property type="term" value="F:serine-type endopeptidase activity"/>
    <property type="evidence" value="ECO:0007669"/>
    <property type="project" value="UniProtKB-UniRule"/>
</dbReference>
<evidence type="ECO:0000256" key="4">
    <source>
        <dbReference type="ARBA" id="ARBA00022989"/>
    </source>
</evidence>
<feature type="transmembrane region" description="Helical" evidence="7">
    <location>
        <begin position="141"/>
        <end position="160"/>
    </location>
</feature>
<dbReference type="InterPro" id="IPR015927">
    <property type="entry name" value="Peptidase_S24_S26A/B/C"/>
</dbReference>
<comment type="subcellular location">
    <subcellularLocation>
        <location evidence="1">Membrane</location>
    </subcellularLocation>
</comment>
<sequence>MIKYCGIFLYFSIIAALATVPILHAAVQNQFVRDVYLLKVTSNSMKPVMRQGDIIVVKKVRQYVTKDVIAYVNGKDKKNITTHRITKTFGNNEIKSYQTKGDANTKPDPISIALERILGKVIFVFPFVGLLIDISQTLHGFVFLLIIGTIIVYQELQFIFNTIRNWYNRSP</sequence>
<feature type="domain" description="Peptidase S24/S26A/S26B/S26C" evidence="8">
    <location>
        <begin position="33"/>
        <end position="121"/>
    </location>
</feature>
<evidence type="ECO:0000313" key="10">
    <source>
        <dbReference type="Proteomes" id="UP000177159"/>
    </source>
</evidence>
<dbReference type="SUPFAM" id="SSF51306">
    <property type="entry name" value="LexA/Signal peptidase"/>
    <property type="match status" value="1"/>
</dbReference>
<dbReference type="GO" id="GO:0006465">
    <property type="term" value="P:signal peptide processing"/>
    <property type="evidence" value="ECO:0007669"/>
    <property type="project" value="UniProtKB-UniRule"/>
</dbReference>
<comment type="caution">
    <text evidence="9">The sequence shown here is derived from an EMBL/GenBank/DDBJ whole genome shotgun (WGS) entry which is preliminary data.</text>
</comment>
<accession>A0A1F7GY42</accession>
<keyword evidence="2" id="KW-0378">Hydrolase</keyword>
<evidence type="ECO:0000256" key="3">
    <source>
        <dbReference type="ARBA" id="ARBA00022692"/>
    </source>
</evidence>
<dbReference type="Pfam" id="PF00717">
    <property type="entry name" value="Peptidase_S24"/>
    <property type="match status" value="1"/>
</dbReference>
<dbReference type="InterPro" id="IPR036286">
    <property type="entry name" value="LexA/Signal_pep-like_sf"/>
</dbReference>
<proteinExistence type="predicted"/>
<feature type="transmembrane region" description="Helical" evidence="7">
    <location>
        <begin position="117"/>
        <end position="134"/>
    </location>
</feature>
<evidence type="ECO:0000256" key="6">
    <source>
        <dbReference type="NCBIfam" id="TIGR02228"/>
    </source>
</evidence>
<dbReference type="PRINTS" id="PR00728">
    <property type="entry name" value="SIGNALPTASE"/>
</dbReference>
<dbReference type="EMBL" id="MFZM01000013">
    <property type="protein sequence ID" value="OGK24007.1"/>
    <property type="molecule type" value="Genomic_DNA"/>
</dbReference>
<dbReference type="NCBIfam" id="TIGR02228">
    <property type="entry name" value="sigpep_I_arch"/>
    <property type="match status" value="1"/>
</dbReference>
<evidence type="ECO:0000256" key="7">
    <source>
        <dbReference type="SAM" id="Phobius"/>
    </source>
</evidence>
<organism evidence="9 10">
    <name type="scientific">Candidatus Roizmanbacteria bacterium RIFCSPHIGHO2_02_FULL_37_24</name>
    <dbReference type="NCBI Taxonomy" id="1802037"/>
    <lineage>
        <taxon>Bacteria</taxon>
        <taxon>Candidatus Roizmaniibacteriota</taxon>
    </lineage>
</organism>
<dbReference type="InterPro" id="IPR001733">
    <property type="entry name" value="Peptidase_S26B"/>
</dbReference>
<dbReference type="Proteomes" id="UP000177159">
    <property type="component" value="Unassembled WGS sequence"/>
</dbReference>
<evidence type="ECO:0000313" key="9">
    <source>
        <dbReference type="EMBL" id="OGK24007.1"/>
    </source>
</evidence>
<keyword evidence="5 7" id="KW-0472">Membrane</keyword>
<keyword evidence="4 7" id="KW-1133">Transmembrane helix</keyword>
<keyword evidence="3 7" id="KW-0812">Transmembrane</keyword>
<keyword evidence="2" id="KW-0645">Protease</keyword>
<reference evidence="9 10" key="1">
    <citation type="journal article" date="2016" name="Nat. Commun.">
        <title>Thousands of microbial genomes shed light on interconnected biogeochemical processes in an aquifer system.</title>
        <authorList>
            <person name="Anantharaman K."/>
            <person name="Brown C.T."/>
            <person name="Hug L.A."/>
            <person name="Sharon I."/>
            <person name="Castelle C.J."/>
            <person name="Probst A.J."/>
            <person name="Thomas B.C."/>
            <person name="Singh A."/>
            <person name="Wilkins M.J."/>
            <person name="Karaoz U."/>
            <person name="Brodie E.L."/>
            <person name="Williams K.H."/>
            <person name="Hubbard S.S."/>
            <person name="Banfield J.F."/>
        </authorList>
    </citation>
    <scope>NUCLEOTIDE SEQUENCE [LARGE SCALE GENOMIC DNA]</scope>
</reference>
<name>A0A1F7GY42_9BACT</name>
<evidence type="ECO:0000256" key="5">
    <source>
        <dbReference type="ARBA" id="ARBA00023136"/>
    </source>
</evidence>
<dbReference type="GO" id="GO:0016020">
    <property type="term" value="C:membrane"/>
    <property type="evidence" value="ECO:0007669"/>
    <property type="project" value="UniProtKB-SubCell"/>
</dbReference>
<protein>
    <recommendedName>
        <fullName evidence="6">Signal peptidase I</fullName>
        <ecNumber evidence="6">3.4.21.89</ecNumber>
    </recommendedName>
</protein>
<dbReference type="Gene3D" id="2.10.109.10">
    <property type="entry name" value="Umud Fragment, subunit A"/>
    <property type="match status" value="1"/>
</dbReference>